<dbReference type="GO" id="GO:0009253">
    <property type="term" value="P:peptidoglycan catabolic process"/>
    <property type="evidence" value="ECO:0007669"/>
    <property type="project" value="InterPro"/>
</dbReference>
<dbReference type="Pfam" id="PF01510">
    <property type="entry name" value="Amidase_2"/>
    <property type="match status" value="1"/>
</dbReference>
<dbReference type="Proteomes" id="UP000711407">
    <property type="component" value="Unassembled WGS sequence"/>
</dbReference>
<feature type="domain" description="N-acetylmuramoyl-L-alanine amidase" evidence="1">
    <location>
        <begin position="2"/>
        <end position="132"/>
    </location>
</feature>
<proteinExistence type="predicted"/>
<dbReference type="CDD" id="cd06583">
    <property type="entry name" value="PGRP"/>
    <property type="match status" value="1"/>
</dbReference>
<protein>
    <submittedName>
        <fullName evidence="2">N-acetylmuramoyl-L-alanine amidase</fullName>
        <ecNumber evidence="2">3.5.1.28</ecNumber>
    </submittedName>
</protein>
<dbReference type="Gene3D" id="3.40.80.10">
    <property type="entry name" value="Peptidoglycan recognition protein-like"/>
    <property type="match status" value="1"/>
</dbReference>
<evidence type="ECO:0000313" key="3">
    <source>
        <dbReference type="Proteomes" id="UP000711407"/>
    </source>
</evidence>
<dbReference type="InterPro" id="IPR002502">
    <property type="entry name" value="Amidase_domain"/>
</dbReference>
<evidence type="ECO:0000259" key="1">
    <source>
        <dbReference type="Pfam" id="PF01510"/>
    </source>
</evidence>
<comment type="caution">
    <text evidence="2">The sequence shown here is derived from an EMBL/GenBank/DDBJ whole genome shotgun (WGS) entry which is preliminary data.</text>
</comment>
<name>A0A4V1LA98_9BACT</name>
<sequence length="142" mass="15786">MRKITLIVVHCTAGPQSQCAADIVRYHTLPRRRGGLGWSTPGYHYIVEPSGYVAQVVPDWDIANGVKGHNEHAIHVAYVGGVDTSRRDLPAVDNRTEAQKLALRSLLGRLRRDYPSARIVGHRNLARKACPSFDAMKEYADL</sequence>
<dbReference type="EMBL" id="DYXT01000029">
    <property type="protein sequence ID" value="HJE39298.1"/>
    <property type="molecule type" value="Genomic_DNA"/>
</dbReference>
<organism evidence="2 3">
    <name type="scientific">Candidatus Amulumruptor caecigallinarius</name>
    <dbReference type="NCBI Taxonomy" id="2109911"/>
    <lineage>
        <taxon>Bacteria</taxon>
        <taxon>Pseudomonadati</taxon>
        <taxon>Bacteroidota</taxon>
        <taxon>Bacteroidia</taxon>
        <taxon>Bacteroidales</taxon>
        <taxon>Muribaculaceae</taxon>
        <taxon>Candidatus Amulumruptor</taxon>
    </lineage>
</organism>
<dbReference type="AlphaFoldDB" id="A0A4V1LA98"/>
<evidence type="ECO:0000313" key="2">
    <source>
        <dbReference type="EMBL" id="HJE39298.1"/>
    </source>
</evidence>
<accession>A0A4V1LA98</accession>
<dbReference type="SUPFAM" id="SSF55846">
    <property type="entry name" value="N-acetylmuramoyl-L-alanine amidase-like"/>
    <property type="match status" value="1"/>
</dbReference>
<dbReference type="InterPro" id="IPR036505">
    <property type="entry name" value="Amidase/PGRP_sf"/>
</dbReference>
<reference evidence="2" key="1">
    <citation type="journal article" date="2021" name="PeerJ">
        <title>Extensive microbial diversity within the chicken gut microbiome revealed by metagenomics and culture.</title>
        <authorList>
            <person name="Gilroy R."/>
            <person name="Ravi A."/>
            <person name="Getino M."/>
            <person name="Pursley I."/>
            <person name="Horton D.L."/>
            <person name="Alikhan N.F."/>
            <person name="Baker D."/>
            <person name="Gharbi K."/>
            <person name="Hall N."/>
            <person name="Watson M."/>
            <person name="Adriaenssens E.M."/>
            <person name="Foster-Nyarko E."/>
            <person name="Jarju S."/>
            <person name="Secka A."/>
            <person name="Antonio M."/>
            <person name="Oren A."/>
            <person name="Chaudhuri R.R."/>
            <person name="La Ragione R."/>
            <person name="Hildebrand F."/>
            <person name="Pallen M.J."/>
        </authorList>
    </citation>
    <scope>NUCLEOTIDE SEQUENCE</scope>
    <source>
        <strain evidence="2">4100</strain>
    </source>
</reference>
<reference evidence="2" key="2">
    <citation type="submission" date="2021-09" db="EMBL/GenBank/DDBJ databases">
        <authorList>
            <person name="Gilroy R."/>
        </authorList>
    </citation>
    <scope>NUCLEOTIDE SEQUENCE</scope>
    <source>
        <strain evidence="2">4100</strain>
    </source>
</reference>
<dbReference type="GO" id="GO:0008745">
    <property type="term" value="F:N-acetylmuramoyl-L-alanine amidase activity"/>
    <property type="evidence" value="ECO:0007669"/>
    <property type="project" value="UniProtKB-EC"/>
</dbReference>
<dbReference type="EC" id="3.5.1.28" evidence="2"/>
<gene>
    <name evidence="2" type="ORF">K8V47_06040</name>
</gene>
<keyword evidence="2" id="KW-0378">Hydrolase</keyword>